<dbReference type="PANTHER" id="PTHR31876:SF26">
    <property type="entry name" value="PROTEIN LIKE COV 2"/>
    <property type="match status" value="1"/>
</dbReference>
<accession>A0ABD5ZLC5</accession>
<proteinExistence type="predicted"/>
<comment type="caution">
    <text evidence="3">The sequence shown here is derived from an EMBL/GenBank/DDBJ whole genome shotgun (WGS) entry which is preliminary data.</text>
</comment>
<keyword evidence="2" id="KW-1133">Transmembrane helix</keyword>
<dbReference type="AlphaFoldDB" id="A0ABD5ZLC5"/>
<dbReference type="InterPro" id="IPR007462">
    <property type="entry name" value="COV1-like"/>
</dbReference>
<feature type="compositionally biased region" description="Basic and acidic residues" evidence="1">
    <location>
        <begin position="313"/>
        <end position="323"/>
    </location>
</feature>
<dbReference type="Pfam" id="PF04367">
    <property type="entry name" value="DUF502"/>
    <property type="match status" value="1"/>
</dbReference>
<protein>
    <submittedName>
        <fullName evidence="3">DUF502 domain-containing protein</fullName>
    </submittedName>
</protein>
<feature type="compositionally biased region" description="Basic and acidic residues" evidence="1">
    <location>
        <begin position="248"/>
        <end position="273"/>
    </location>
</feature>
<evidence type="ECO:0000256" key="1">
    <source>
        <dbReference type="SAM" id="MobiDB-lite"/>
    </source>
</evidence>
<feature type="transmembrane region" description="Helical" evidence="2">
    <location>
        <begin position="30"/>
        <end position="51"/>
    </location>
</feature>
<keyword evidence="2" id="KW-0812">Transmembrane</keyword>
<feature type="compositionally biased region" description="Basic and acidic residues" evidence="1">
    <location>
        <begin position="285"/>
        <end position="305"/>
    </location>
</feature>
<feature type="transmembrane region" description="Helical" evidence="2">
    <location>
        <begin position="77"/>
        <end position="99"/>
    </location>
</feature>
<gene>
    <name evidence="3" type="ORF">ACFQJ4_01875</name>
</gene>
<keyword evidence="2" id="KW-0472">Membrane</keyword>
<dbReference type="RefSeq" id="WP_276235053.1">
    <property type="nucleotide sequence ID" value="NZ_CP119802.1"/>
</dbReference>
<feature type="compositionally biased region" description="Basic and acidic residues" evidence="1">
    <location>
        <begin position="331"/>
        <end position="341"/>
    </location>
</feature>
<dbReference type="EMBL" id="JBHTAP010000001">
    <property type="protein sequence ID" value="MFC7234057.1"/>
    <property type="molecule type" value="Genomic_DNA"/>
</dbReference>
<evidence type="ECO:0000313" key="4">
    <source>
        <dbReference type="Proteomes" id="UP001596398"/>
    </source>
</evidence>
<sequence>MPPASPDEGSNGEERPVPDVSPRQAVRRSLITGTAIVLPLAVTLLILNFVLGSISDQLNPLTNAIQDSTFVAPDTQALLIEAVTVAALLVVILVIGFAVEYSQRGEQLGDVFDDLMAAIPGIGSVYTSFNEMSEIMLDSDTDSFQEVKLVEYPGKGSYTVAFKTADTPGVIETDTGHEDMVTLFMPMAPNPVMGGFVIHVSTDRVVDVDLTVEQGIRSIVTSGVAIGGEETPELRGLSESEMRELGHIERIDQQTTPERESPDVRHDDSGFEDHTEEYDASVSPEHSDTPGKIAERERDGGRDATETVPAEQAGRDSERRETTEETPAEASGRDEATREPTDGTPAERSGRDDE</sequence>
<dbReference type="GeneID" id="79265720"/>
<evidence type="ECO:0000313" key="3">
    <source>
        <dbReference type="EMBL" id="MFC7234057.1"/>
    </source>
</evidence>
<organism evidence="3 4">
    <name type="scientific">Halosegnis marinus</name>
    <dbReference type="NCBI Taxonomy" id="3034023"/>
    <lineage>
        <taxon>Archaea</taxon>
        <taxon>Methanobacteriati</taxon>
        <taxon>Methanobacteriota</taxon>
        <taxon>Stenosarchaea group</taxon>
        <taxon>Halobacteria</taxon>
        <taxon>Halobacteriales</taxon>
        <taxon>Natronomonadaceae</taxon>
        <taxon>Halosegnis</taxon>
    </lineage>
</organism>
<feature type="region of interest" description="Disordered" evidence="1">
    <location>
        <begin position="1"/>
        <end position="23"/>
    </location>
</feature>
<evidence type="ECO:0000256" key="2">
    <source>
        <dbReference type="SAM" id="Phobius"/>
    </source>
</evidence>
<reference evidence="3 4" key="1">
    <citation type="journal article" date="2019" name="Int. J. Syst. Evol. Microbiol.">
        <title>The Global Catalogue of Microorganisms (GCM) 10K type strain sequencing project: providing services to taxonomists for standard genome sequencing and annotation.</title>
        <authorList>
            <consortium name="The Broad Institute Genomics Platform"/>
            <consortium name="The Broad Institute Genome Sequencing Center for Infectious Disease"/>
            <person name="Wu L."/>
            <person name="Ma J."/>
        </authorList>
    </citation>
    <scope>NUCLEOTIDE SEQUENCE [LARGE SCALE GENOMIC DNA]</scope>
    <source>
        <strain evidence="3 4">DT85</strain>
    </source>
</reference>
<dbReference type="PANTHER" id="PTHR31876">
    <property type="entry name" value="COV-LIKE PROTEIN 1"/>
    <property type="match status" value="1"/>
</dbReference>
<feature type="region of interest" description="Disordered" evidence="1">
    <location>
        <begin position="248"/>
        <end position="354"/>
    </location>
</feature>
<keyword evidence="4" id="KW-1185">Reference proteome</keyword>
<dbReference type="Proteomes" id="UP001596398">
    <property type="component" value="Unassembled WGS sequence"/>
</dbReference>
<name>A0ABD5ZLC5_9EURY</name>